<gene>
    <name evidence="1" type="ORF">S01H1_41372</name>
</gene>
<evidence type="ECO:0000313" key="1">
    <source>
        <dbReference type="EMBL" id="GAG12925.1"/>
    </source>
</evidence>
<dbReference type="EMBL" id="BARS01026239">
    <property type="protein sequence ID" value="GAG12925.1"/>
    <property type="molecule type" value="Genomic_DNA"/>
</dbReference>
<protein>
    <submittedName>
        <fullName evidence="1">Uncharacterized protein</fullName>
    </submittedName>
</protein>
<accession>X0V488</accession>
<name>X0V488_9ZZZZ</name>
<dbReference type="AlphaFoldDB" id="X0V488"/>
<comment type="caution">
    <text evidence="1">The sequence shown here is derived from an EMBL/GenBank/DDBJ whole genome shotgun (WGS) entry which is preliminary data.</text>
</comment>
<organism evidence="1">
    <name type="scientific">marine sediment metagenome</name>
    <dbReference type="NCBI Taxonomy" id="412755"/>
    <lineage>
        <taxon>unclassified sequences</taxon>
        <taxon>metagenomes</taxon>
        <taxon>ecological metagenomes</taxon>
    </lineage>
</organism>
<sequence>MGAEISDEQHEHLVRVAQTKAILARQQAAVTEAVPELTVLELAEAYQEMALDLVKIEQKPEPAVEAESIIGQETTP</sequence>
<proteinExistence type="predicted"/>
<reference evidence="1" key="1">
    <citation type="journal article" date="2014" name="Front. Microbiol.">
        <title>High frequency of phylogenetically diverse reductive dehalogenase-homologous genes in deep subseafloor sedimentary metagenomes.</title>
        <authorList>
            <person name="Kawai M."/>
            <person name="Futagami T."/>
            <person name="Toyoda A."/>
            <person name="Takaki Y."/>
            <person name="Nishi S."/>
            <person name="Hori S."/>
            <person name="Arai W."/>
            <person name="Tsubouchi T."/>
            <person name="Morono Y."/>
            <person name="Uchiyama I."/>
            <person name="Ito T."/>
            <person name="Fujiyama A."/>
            <person name="Inagaki F."/>
            <person name="Takami H."/>
        </authorList>
    </citation>
    <scope>NUCLEOTIDE SEQUENCE</scope>
    <source>
        <strain evidence="1">Expedition CK06-06</strain>
    </source>
</reference>